<dbReference type="STRING" id="313628.LNTAR_13332"/>
<dbReference type="AlphaFoldDB" id="A6DRR5"/>
<dbReference type="OrthoDB" id="4711468at2"/>
<name>A6DRR5_9BACT</name>
<reference evidence="1 2" key="1">
    <citation type="journal article" date="2010" name="J. Bacteriol.">
        <title>Genome sequence of Lentisphaera araneosa HTCC2155T, the type species of the order Lentisphaerales in the phylum Lentisphaerae.</title>
        <authorList>
            <person name="Thrash J.C."/>
            <person name="Cho J.C."/>
            <person name="Vergin K.L."/>
            <person name="Morris R.M."/>
            <person name="Giovannoni S.J."/>
        </authorList>
    </citation>
    <scope>NUCLEOTIDE SEQUENCE [LARGE SCALE GENOMIC DNA]</scope>
    <source>
        <strain evidence="1 2">HTCC2155</strain>
    </source>
</reference>
<dbReference type="eggNOG" id="ENOG5033X7P">
    <property type="taxonomic scope" value="Bacteria"/>
</dbReference>
<gene>
    <name evidence="1" type="ORF">LNTAR_13332</name>
</gene>
<evidence type="ECO:0000313" key="1">
    <source>
        <dbReference type="EMBL" id="EDM25734.1"/>
    </source>
</evidence>
<comment type="caution">
    <text evidence="1">The sequence shown here is derived from an EMBL/GenBank/DDBJ whole genome shotgun (WGS) entry which is preliminary data.</text>
</comment>
<accession>A6DRR5</accession>
<dbReference type="Proteomes" id="UP000004947">
    <property type="component" value="Unassembled WGS sequence"/>
</dbReference>
<sequence>MIQISKISDLPKYFRSILSSFEQKFTYPLGEGKSFTISHGQLYENFFRSIGSETIFVAHNQQTILGTLAVVERTLIIKGKNQRSLYIADLKIDPDFKQVLYRLLKTAFFTFNHYDKLPQFGIMMKGGDKTPEDFTGRLGFPQLTKLADIAIIRYPLLNGIIHKHLCIEALLEHYQSNLHDISLQLHEPLLRSKYTPLFCSTKDQSVSAVLEDTLNAKMLYSDSQELISGHLSCLNYKDATMAANFILDLEPTASKFYPALFFAVPKKDQQIFIDKLKGASNAPATIYGRNIDQNMTWQINTAEI</sequence>
<organism evidence="1 2">
    <name type="scientific">Lentisphaera araneosa HTCC2155</name>
    <dbReference type="NCBI Taxonomy" id="313628"/>
    <lineage>
        <taxon>Bacteria</taxon>
        <taxon>Pseudomonadati</taxon>
        <taxon>Lentisphaerota</taxon>
        <taxon>Lentisphaeria</taxon>
        <taxon>Lentisphaerales</taxon>
        <taxon>Lentisphaeraceae</taxon>
        <taxon>Lentisphaera</taxon>
    </lineage>
</organism>
<dbReference type="RefSeq" id="WP_007280535.1">
    <property type="nucleotide sequence ID" value="NZ_ABCK01000025.1"/>
</dbReference>
<proteinExistence type="predicted"/>
<dbReference type="EMBL" id="ABCK01000025">
    <property type="protein sequence ID" value="EDM25734.1"/>
    <property type="molecule type" value="Genomic_DNA"/>
</dbReference>
<keyword evidence="2" id="KW-1185">Reference proteome</keyword>
<protein>
    <submittedName>
        <fullName evidence="1">Uncharacterized protein</fullName>
    </submittedName>
</protein>
<evidence type="ECO:0000313" key="2">
    <source>
        <dbReference type="Proteomes" id="UP000004947"/>
    </source>
</evidence>